<comment type="caution">
    <text evidence="2">The sequence shown here is derived from an EMBL/GenBank/DDBJ whole genome shotgun (WGS) entry which is preliminary data.</text>
</comment>
<sequence>MGPLCPCPNSKKPIKKVPGASHGAPYCPWALG</sequence>
<protein>
    <submittedName>
        <fullName evidence="2">Uncharacterized protein</fullName>
    </submittedName>
</protein>
<dbReference type="Proteomes" id="UP001162483">
    <property type="component" value="Unassembled WGS sequence"/>
</dbReference>
<name>A0ABN9B200_9NEOB</name>
<accession>A0ABN9B200</accession>
<reference evidence="2" key="1">
    <citation type="submission" date="2023-05" db="EMBL/GenBank/DDBJ databases">
        <authorList>
            <person name="Stuckert A."/>
        </authorList>
    </citation>
    <scope>NUCLEOTIDE SEQUENCE</scope>
</reference>
<evidence type="ECO:0000313" key="3">
    <source>
        <dbReference type="Proteomes" id="UP001162483"/>
    </source>
</evidence>
<evidence type="ECO:0000256" key="1">
    <source>
        <dbReference type="SAM" id="MobiDB-lite"/>
    </source>
</evidence>
<evidence type="ECO:0000313" key="2">
    <source>
        <dbReference type="EMBL" id="CAI9542311.1"/>
    </source>
</evidence>
<proteinExistence type="predicted"/>
<dbReference type="EMBL" id="CATNWA010002183">
    <property type="protein sequence ID" value="CAI9542311.1"/>
    <property type="molecule type" value="Genomic_DNA"/>
</dbReference>
<feature type="region of interest" description="Disordered" evidence="1">
    <location>
        <begin position="1"/>
        <end position="22"/>
    </location>
</feature>
<keyword evidence="3" id="KW-1185">Reference proteome</keyword>
<organism evidence="2 3">
    <name type="scientific">Staurois parvus</name>
    <dbReference type="NCBI Taxonomy" id="386267"/>
    <lineage>
        <taxon>Eukaryota</taxon>
        <taxon>Metazoa</taxon>
        <taxon>Chordata</taxon>
        <taxon>Craniata</taxon>
        <taxon>Vertebrata</taxon>
        <taxon>Euteleostomi</taxon>
        <taxon>Amphibia</taxon>
        <taxon>Batrachia</taxon>
        <taxon>Anura</taxon>
        <taxon>Neobatrachia</taxon>
        <taxon>Ranoidea</taxon>
        <taxon>Ranidae</taxon>
        <taxon>Staurois</taxon>
    </lineage>
</organism>
<gene>
    <name evidence="2" type="ORF">SPARVUS_LOCUS2066749</name>
</gene>